<dbReference type="Gene3D" id="3.40.50.620">
    <property type="entry name" value="HUPs"/>
    <property type="match status" value="1"/>
</dbReference>
<dbReference type="InterPro" id="IPR015422">
    <property type="entry name" value="PyrdxlP-dep_Trfase_small"/>
</dbReference>
<dbReference type="InterPro" id="IPR015424">
    <property type="entry name" value="PyrdxlP-dep_Trfase"/>
</dbReference>
<accession>A0A6A4X2A1</accession>
<organism evidence="4 5">
    <name type="scientific">Amphibalanus amphitrite</name>
    <name type="common">Striped barnacle</name>
    <name type="synonym">Balanus amphitrite</name>
    <dbReference type="NCBI Taxonomy" id="1232801"/>
    <lineage>
        <taxon>Eukaryota</taxon>
        <taxon>Metazoa</taxon>
        <taxon>Ecdysozoa</taxon>
        <taxon>Arthropoda</taxon>
        <taxon>Crustacea</taxon>
        <taxon>Multicrustacea</taxon>
        <taxon>Cirripedia</taxon>
        <taxon>Thoracica</taxon>
        <taxon>Thoracicalcarea</taxon>
        <taxon>Balanomorpha</taxon>
        <taxon>Balanoidea</taxon>
        <taxon>Balanidae</taxon>
        <taxon>Amphibalaninae</taxon>
        <taxon>Amphibalanus</taxon>
    </lineage>
</organism>
<proteinExistence type="predicted"/>
<evidence type="ECO:0000259" key="3">
    <source>
        <dbReference type="Pfam" id="PF01171"/>
    </source>
</evidence>
<comment type="caution">
    <text evidence="4">The sequence shown here is derived from an EMBL/GenBank/DDBJ whole genome shotgun (WGS) entry which is preliminary data.</text>
</comment>
<feature type="region of interest" description="Disordered" evidence="1">
    <location>
        <begin position="651"/>
        <end position="818"/>
    </location>
</feature>
<evidence type="ECO:0000313" key="4">
    <source>
        <dbReference type="EMBL" id="KAF0310154.1"/>
    </source>
</evidence>
<dbReference type="PANTHER" id="PTHR43686:SF1">
    <property type="entry name" value="AMINOTRAN_5 DOMAIN-CONTAINING PROTEIN"/>
    <property type="match status" value="1"/>
</dbReference>
<gene>
    <name evidence="4" type="primary">ttcA</name>
    <name evidence="4" type="ORF">FJT64_018780</name>
</gene>
<dbReference type="InterPro" id="IPR011063">
    <property type="entry name" value="TilS/TtcA_N"/>
</dbReference>
<keyword evidence="5" id="KW-1185">Reference proteome</keyword>
<name>A0A6A4X2A1_AMPAM</name>
<dbReference type="InterPro" id="IPR015421">
    <property type="entry name" value="PyrdxlP-dep_Trfase_major"/>
</dbReference>
<dbReference type="GO" id="GO:0016740">
    <property type="term" value="F:transferase activity"/>
    <property type="evidence" value="ECO:0007669"/>
    <property type="project" value="UniProtKB-KW"/>
</dbReference>
<dbReference type="SUPFAM" id="SSF52402">
    <property type="entry name" value="Adenine nucleotide alpha hydrolases-like"/>
    <property type="match status" value="1"/>
</dbReference>
<protein>
    <submittedName>
        <fullName evidence="4">tRNA-cytidine(32) 2-sulfurtransferase</fullName>
    </submittedName>
</protein>
<dbReference type="SUPFAM" id="SSF53383">
    <property type="entry name" value="PLP-dependent transferases"/>
    <property type="match status" value="1"/>
</dbReference>
<dbReference type="Pfam" id="PF00266">
    <property type="entry name" value="Aminotran_5"/>
    <property type="match status" value="1"/>
</dbReference>
<dbReference type="Gene3D" id="3.40.640.10">
    <property type="entry name" value="Type I PLP-dependent aspartate aminotransferase-like (Major domain)"/>
    <property type="match status" value="1"/>
</dbReference>
<reference evidence="4 5" key="1">
    <citation type="submission" date="2019-07" db="EMBL/GenBank/DDBJ databases">
        <title>Draft genome assembly of a fouling barnacle, Amphibalanus amphitrite (Darwin, 1854): The first reference genome for Thecostraca.</title>
        <authorList>
            <person name="Kim W."/>
        </authorList>
    </citation>
    <scope>NUCLEOTIDE SEQUENCE [LARGE SCALE GENOMIC DNA]</scope>
    <source>
        <strain evidence="4">SNU_AA5</strain>
        <tissue evidence="4">Soma without cirri and trophi</tissue>
    </source>
</reference>
<dbReference type="AlphaFoldDB" id="A0A6A4X2A1"/>
<feature type="domain" description="Aminotransferase class V" evidence="2">
    <location>
        <begin position="57"/>
        <end position="411"/>
    </location>
</feature>
<dbReference type="CDD" id="cd24138">
    <property type="entry name" value="TtcA-like"/>
    <property type="match status" value="1"/>
</dbReference>
<evidence type="ECO:0000256" key="1">
    <source>
        <dbReference type="SAM" id="MobiDB-lite"/>
    </source>
</evidence>
<dbReference type="Gene3D" id="3.90.1150.10">
    <property type="entry name" value="Aspartate Aminotransferase, domain 1"/>
    <property type="match status" value="1"/>
</dbReference>
<dbReference type="EMBL" id="VIIS01000340">
    <property type="protein sequence ID" value="KAF0310154.1"/>
    <property type="molecule type" value="Genomic_DNA"/>
</dbReference>
<feature type="compositionally biased region" description="Pro residues" evidence="1">
    <location>
        <begin position="669"/>
        <end position="681"/>
    </location>
</feature>
<sequence>MEGPAEGVHRAFYQLPAAEAARPGRPDHPEALRQYVRGQIIGSERSFLGPYGANRAVYCDHTASGKSLRFIEDYIRDEVLATYASTHTTSTNAALQTTSFRDEARQLVRSAVQASEHDAVLFCGSGATGAVHKLLALLRLPQPPIVLVGPHEHHSNLLPWREVAHQVVRVAEDPATGAVSLSDLQAQLGRLESAADRPLVACFSAASNVTGLLAPHAEITAAVHRHGGLCVWDYATAGPYTEMLMNPVVPGLDAGLTQKDALFFSPHKMIGGVQTPGVLVVKKRLVRNSVPEGAGGGTVFFVRRENHRYLQDIESREEGGTPGIVESIRAGLVLQLKEALGPDQIRAWDDAIVSSRCSVPRSSLCPRLPVFSFLVVTPSGAFLHHNFVAALLNDLFGVQTRGGCACAGPYAQDLLGIDETLAARYERVLVEDSRLDRTHLRRQGEYSSYELLRPGFTRLTLSYLLSEDELEHTIAALRLVCEHGWKLLPQYRVNPETGEWRHHSNLVLKERRWLGDIRYTSGAMEVRRRSDHPAPPDLAGCLRRARAHIDDAKKMCPRQVPDHSAMFDDSTADLRWFLLPNEARQMLHGTPVTLSPPFKPRVYAGAGRGVIVSVVSVLTGVLYLLSADQVCSVCCLQVYAGAGRGVIGRRRAMSESGEPQPAPAGSGGPPSPRTPPTPPATPVLYSGSLDRDRSRPGRPPAAAADTARSPDRPAHFKQRAMSVSCGGHGAADPPPVRHALPGARAAQPVLQRRAARGARRRAGRPRSSVTDRAGHRRRPQLSRRCREPGRGRLGGGRPARQPAEKDKKESGPRWHAPPKNIFKKAAEAIEEFAMLRAGDRVLVCLSGGKDSLSLLHVLRQYRFVAASRGAPFELGAVTVDPQSSQYDPRPLIPYLAKLGVPYYYEVQGILQQAEAVDCSSICSFCSRMKRGRLYAAARRQGYNVLAFGQHLDDISESFLMSVFHNGPAAHHEGLLHSHSGSREEDLRVVRPLIYVREKELRQFAESRRLPIIPENCPACFEEPKERHRVKQLLAQQEVLFPRLFESLRSALRPLYAIPRTGLESRLFGRAVADEEDEDGDATDCGGDGGAVVNDSGAAVNDSGAGVALPLGLKVERDDPCHTSRMSMPQYRSVRWREERMEME</sequence>
<feature type="domain" description="tRNA(Ile)-lysidine/2-thiocytidine synthase N-terminal" evidence="3">
    <location>
        <begin position="841"/>
        <end position="1010"/>
    </location>
</feature>
<feature type="compositionally biased region" description="Basic residues" evidence="1">
    <location>
        <begin position="753"/>
        <end position="764"/>
    </location>
</feature>
<keyword evidence="4" id="KW-0808">Transferase</keyword>
<dbReference type="PANTHER" id="PTHR43686">
    <property type="entry name" value="SULFURTRANSFERASE-RELATED"/>
    <property type="match status" value="1"/>
</dbReference>
<dbReference type="Proteomes" id="UP000440578">
    <property type="component" value="Unassembled WGS sequence"/>
</dbReference>
<feature type="compositionally biased region" description="Basic residues" evidence="1">
    <location>
        <begin position="774"/>
        <end position="783"/>
    </location>
</feature>
<dbReference type="OrthoDB" id="420046at2759"/>
<dbReference type="Pfam" id="PF01171">
    <property type="entry name" value="ATP_bind_3"/>
    <property type="match status" value="1"/>
</dbReference>
<evidence type="ECO:0000313" key="5">
    <source>
        <dbReference type="Proteomes" id="UP000440578"/>
    </source>
</evidence>
<dbReference type="InterPro" id="IPR000192">
    <property type="entry name" value="Aminotrans_V_dom"/>
</dbReference>
<evidence type="ECO:0000259" key="2">
    <source>
        <dbReference type="Pfam" id="PF00266"/>
    </source>
</evidence>
<dbReference type="InterPro" id="IPR014729">
    <property type="entry name" value="Rossmann-like_a/b/a_fold"/>
</dbReference>
<feature type="compositionally biased region" description="Basic and acidic residues" evidence="1">
    <location>
        <begin position="802"/>
        <end position="812"/>
    </location>
</feature>